<comment type="caution">
    <text evidence="12">The sequence shown here is derived from an EMBL/GenBank/DDBJ whole genome shotgun (WGS) entry which is preliminary data.</text>
</comment>
<dbReference type="InterPro" id="IPR015505">
    <property type="entry name" value="Coronin"/>
</dbReference>
<feature type="domain" description="DUF1899" evidence="11">
    <location>
        <begin position="3"/>
        <end position="68"/>
    </location>
</feature>
<dbReference type="InterPro" id="IPR001680">
    <property type="entry name" value="WD40_rpt"/>
</dbReference>
<evidence type="ECO:0000256" key="6">
    <source>
        <dbReference type="ARBA" id="ARBA00023203"/>
    </source>
</evidence>
<dbReference type="EMBL" id="JAAAHW010003817">
    <property type="protein sequence ID" value="KAF9980614.1"/>
    <property type="molecule type" value="Genomic_DNA"/>
</dbReference>
<evidence type="ECO:0000313" key="12">
    <source>
        <dbReference type="EMBL" id="KAF9980614.1"/>
    </source>
</evidence>
<organism evidence="12 13">
    <name type="scientific">Modicella reniformis</name>
    <dbReference type="NCBI Taxonomy" id="1440133"/>
    <lineage>
        <taxon>Eukaryota</taxon>
        <taxon>Fungi</taxon>
        <taxon>Fungi incertae sedis</taxon>
        <taxon>Mucoromycota</taxon>
        <taxon>Mortierellomycotina</taxon>
        <taxon>Mortierellomycetes</taxon>
        <taxon>Mortierellales</taxon>
        <taxon>Mortierellaceae</taxon>
        <taxon>Modicella</taxon>
    </lineage>
</organism>
<dbReference type="PANTHER" id="PTHR10856">
    <property type="entry name" value="CORONIN"/>
    <property type="match status" value="1"/>
</dbReference>
<reference evidence="12" key="1">
    <citation type="journal article" date="2020" name="Fungal Divers.">
        <title>Resolving the Mortierellaceae phylogeny through synthesis of multi-gene phylogenetics and phylogenomics.</title>
        <authorList>
            <person name="Vandepol N."/>
            <person name="Liber J."/>
            <person name="Desiro A."/>
            <person name="Na H."/>
            <person name="Kennedy M."/>
            <person name="Barry K."/>
            <person name="Grigoriev I.V."/>
            <person name="Miller A.N."/>
            <person name="O'Donnell K."/>
            <person name="Stajich J.E."/>
            <person name="Bonito G."/>
        </authorList>
    </citation>
    <scope>NUCLEOTIDE SEQUENCE</scope>
    <source>
        <strain evidence="12">MES-2147</strain>
    </source>
</reference>
<dbReference type="SMART" id="SM01167">
    <property type="entry name" value="DUF1900"/>
    <property type="match status" value="1"/>
</dbReference>
<evidence type="ECO:0000259" key="11">
    <source>
        <dbReference type="SMART" id="SM01166"/>
    </source>
</evidence>
<sequence>MSRFVVRPSKFRHVYGTGAKREVSYDNVKVSGNAWDTNLIKVNPKFFSLNWNSGGGGAFAVVPLTMTGKLLETLPLCRGHSAAVLDTDFSPFNDYLIASGSEDSKVFIYNIPEELGEEDIDPVVRLTTHGRKVGQVSFNPVAENVLLSASADLTMKLWDVEKGEEKQDITGHMEVIQSVNWNYNGTLVATTCRDKKLRIFDVRSNKIVMQGDSHPGVKGSRVVWMGDNRLASTGFSKMSDRQVNIWDASNLDKPLRSTNLDTSSGVIMPFYDGDSNMLYLAGKGDGNIRYYEFENDELFLLSEFSSTTPQRGIGFMPKRALNTNECEIARAYKVSNTIVEPISFTVPRKSDSFQADLFPDCAADEPALTADAWFDGEDANPKLISLEKGFIAPAKKEFVASAAAQAAETIVVAPKSDKDYQEAYHKLRQENEDLKNQLAQKDVKIRLLEVQLEQLNPPSASSSS</sequence>
<evidence type="ECO:0000256" key="4">
    <source>
        <dbReference type="ARBA" id="ARBA00022737"/>
    </source>
</evidence>
<keyword evidence="5 10" id="KW-0175">Coiled coil</keyword>
<keyword evidence="13" id="KW-1185">Reference proteome</keyword>
<dbReference type="SUPFAM" id="SSF50978">
    <property type="entry name" value="WD40 repeat-like"/>
    <property type="match status" value="1"/>
</dbReference>
<dbReference type="InterPro" id="IPR015943">
    <property type="entry name" value="WD40/YVTN_repeat-like_dom_sf"/>
</dbReference>
<dbReference type="AlphaFoldDB" id="A0A9P6M8S3"/>
<dbReference type="GO" id="GO:0030479">
    <property type="term" value="C:actin cortical patch"/>
    <property type="evidence" value="ECO:0007669"/>
    <property type="project" value="UniProtKB-ARBA"/>
</dbReference>
<evidence type="ECO:0000256" key="8">
    <source>
        <dbReference type="PROSITE-ProRule" id="PRU00221"/>
    </source>
</evidence>
<evidence type="ECO:0000256" key="1">
    <source>
        <dbReference type="ARBA" id="ARBA00009482"/>
    </source>
</evidence>
<dbReference type="PROSITE" id="PS50294">
    <property type="entry name" value="WD_REPEATS_REGION"/>
    <property type="match status" value="2"/>
</dbReference>
<dbReference type="Pfam" id="PF08953">
    <property type="entry name" value="DUF1899"/>
    <property type="match status" value="1"/>
</dbReference>
<dbReference type="GO" id="GO:0007015">
    <property type="term" value="P:actin filament organization"/>
    <property type="evidence" value="ECO:0007669"/>
    <property type="project" value="TreeGrafter"/>
</dbReference>
<dbReference type="PANTHER" id="PTHR10856:SF0">
    <property type="entry name" value="CORONIN"/>
    <property type="match status" value="1"/>
</dbReference>
<evidence type="ECO:0000256" key="10">
    <source>
        <dbReference type="SAM" id="Coils"/>
    </source>
</evidence>
<dbReference type="InterPro" id="IPR036322">
    <property type="entry name" value="WD40_repeat_dom_sf"/>
</dbReference>
<evidence type="ECO:0000313" key="13">
    <source>
        <dbReference type="Proteomes" id="UP000749646"/>
    </source>
</evidence>
<dbReference type="Proteomes" id="UP000749646">
    <property type="component" value="Unassembled WGS sequence"/>
</dbReference>
<dbReference type="SMART" id="SM00320">
    <property type="entry name" value="WD40"/>
    <property type="match status" value="4"/>
</dbReference>
<gene>
    <name evidence="12" type="primary">CRN1</name>
    <name evidence="12" type="ORF">BGZ65_004881</name>
</gene>
<dbReference type="SMART" id="SM01166">
    <property type="entry name" value="DUF1899"/>
    <property type="match status" value="1"/>
</dbReference>
<dbReference type="Pfam" id="PF16300">
    <property type="entry name" value="WD40_4"/>
    <property type="match status" value="1"/>
</dbReference>
<keyword evidence="4 9" id="KW-0677">Repeat</keyword>
<keyword evidence="2" id="KW-0597">Phosphoprotein</keyword>
<dbReference type="PROSITE" id="PS50082">
    <property type="entry name" value="WD_REPEATS_2"/>
    <property type="match status" value="3"/>
</dbReference>
<dbReference type="OrthoDB" id="1850764at2759"/>
<protein>
    <recommendedName>
        <fullName evidence="9">Coronin</fullName>
    </recommendedName>
</protein>
<keyword evidence="6" id="KW-0009">Actin-binding</keyword>
<feature type="repeat" description="WD" evidence="8">
    <location>
        <begin position="169"/>
        <end position="210"/>
    </location>
</feature>
<feature type="repeat" description="WD" evidence="8">
    <location>
        <begin position="77"/>
        <end position="111"/>
    </location>
</feature>
<evidence type="ECO:0000256" key="7">
    <source>
        <dbReference type="ARBA" id="ARBA00062568"/>
    </source>
</evidence>
<dbReference type="Gene3D" id="2.130.10.10">
    <property type="entry name" value="YVTN repeat-like/Quinoprotein amine dehydrogenase"/>
    <property type="match status" value="1"/>
</dbReference>
<feature type="repeat" description="WD" evidence="8">
    <location>
        <begin position="126"/>
        <end position="168"/>
    </location>
</feature>
<evidence type="ECO:0000256" key="2">
    <source>
        <dbReference type="ARBA" id="ARBA00022553"/>
    </source>
</evidence>
<dbReference type="InterPro" id="IPR019775">
    <property type="entry name" value="WD40_repeat_CS"/>
</dbReference>
<evidence type="ECO:0000256" key="9">
    <source>
        <dbReference type="RuleBase" id="RU280818"/>
    </source>
</evidence>
<dbReference type="GO" id="GO:0051015">
    <property type="term" value="F:actin filament binding"/>
    <property type="evidence" value="ECO:0007669"/>
    <property type="project" value="TreeGrafter"/>
</dbReference>
<comment type="subunit">
    <text evidence="7">Binds to F-actin.</text>
</comment>
<dbReference type="PROSITE" id="PS00678">
    <property type="entry name" value="WD_REPEATS_1"/>
    <property type="match status" value="1"/>
</dbReference>
<dbReference type="Pfam" id="PF00400">
    <property type="entry name" value="WD40"/>
    <property type="match status" value="3"/>
</dbReference>
<proteinExistence type="inferred from homology"/>
<feature type="coiled-coil region" evidence="10">
    <location>
        <begin position="417"/>
        <end position="451"/>
    </location>
</feature>
<name>A0A9P6M8S3_9FUNG</name>
<comment type="similarity">
    <text evidence="1 9">Belongs to the WD repeat coronin family.</text>
</comment>
<evidence type="ECO:0000256" key="5">
    <source>
        <dbReference type="ARBA" id="ARBA00023054"/>
    </source>
</evidence>
<dbReference type="InterPro" id="IPR015048">
    <property type="entry name" value="DUF1899"/>
</dbReference>
<evidence type="ECO:0000256" key="3">
    <source>
        <dbReference type="ARBA" id="ARBA00022574"/>
    </source>
</evidence>
<dbReference type="FunFam" id="2.130.10.10:FF:000197">
    <property type="entry name" value="Coronin"/>
    <property type="match status" value="1"/>
</dbReference>
<accession>A0A9P6M8S3</accession>
<keyword evidence="3 8" id="KW-0853">WD repeat</keyword>